<dbReference type="InterPro" id="IPR017441">
    <property type="entry name" value="Protein_kinase_ATP_BS"/>
</dbReference>
<dbReference type="GO" id="GO:0033612">
    <property type="term" value="F:receptor serine/threonine kinase binding"/>
    <property type="evidence" value="ECO:0007669"/>
    <property type="project" value="TreeGrafter"/>
</dbReference>
<evidence type="ECO:0000259" key="23">
    <source>
        <dbReference type="PROSITE" id="PS50011"/>
    </source>
</evidence>
<dbReference type="InterPro" id="IPR001611">
    <property type="entry name" value="Leu-rich_rpt"/>
</dbReference>
<feature type="transmembrane region" description="Helical" evidence="21">
    <location>
        <begin position="713"/>
        <end position="737"/>
    </location>
</feature>
<dbReference type="FunFam" id="3.80.10.10:FF:001121">
    <property type="entry name" value="Putative LRR receptor-like serine/threonine-protein kinase"/>
    <property type="match status" value="1"/>
</dbReference>
<evidence type="ECO:0000313" key="25">
    <source>
        <dbReference type="Proteomes" id="UP001229421"/>
    </source>
</evidence>
<evidence type="ECO:0000256" key="3">
    <source>
        <dbReference type="ARBA" id="ARBA00012513"/>
    </source>
</evidence>
<dbReference type="InterPro" id="IPR000719">
    <property type="entry name" value="Prot_kinase_dom"/>
</dbReference>
<dbReference type="PRINTS" id="PR00019">
    <property type="entry name" value="LEURICHRPT"/>
</dbReference>
<gene>
    <name evidence="24" type="ORF">QVD17_15904</name>
</gene>
<dbReference type="SUPFAM" id="SSF52058">
    <property type="entry name" value="L domain-like"/>
    <property type="match status" value="3"/>
</dbReference>
<evidence type="ECO:0000256" key="12">
    <source>
        <dbReference type="ARBA" id="ARBA00022777"/>
    </source>
</evidence>
<evidence type="ECO:0000256" key="19">
    <source>
        <dbReference type="ARBA" id="ARBA00048679"/>
    </source>
</evidence>
<feature type="chain" id="PRO_5042256384" description="non-specific serine/threonine protein kinase" evidence="22">
    <location>
        <begin position="21"/>
        <end position="1086"/>
    </location>
</feature>
<dbReference type="FunFam" id="3.80.10.10:FF:000129">
    <property type="entry name" value="Leucine-rich repeat receptor-like kinase"/>
    <property type="match status" value="1"/>
</dbReference>
<evidence type="ECO:0000256" key="8">
    <source>
        <dbReference type="ARBA" id="ARBA00022692"/>
    </source>
</evidence>
<dbReference type="InterPro" id="IPR055414">
    <property type="entry name" value="LRR_R13L4/SHOC2-like"/>
</dbReference>
<dbReference type="InterPro" id="IPR008271">
    <property type="entry name" value="Ser/Thr_kinase_AS"/>
</dbReference>
<comment type="caution">
    <text evidence="24">The sequence shown here is derived from an EMBL/GenBank/DDBJ whole genome shotgun (WGS) entry which is preliminary data.</text>
</comment>
<dbReference type="FunFam" id="3.30.200.20:FF:000309">
    <property type="entry name" value="Leucine-rich repeat receptor protein kinase MSP1"/>
    <property type="match status" value="1"/>
</dbReference>
<feature type="signal peptide" evidence="22">
    <location>
        <begin position="1"/>
        <end position="20"/>
    </location>
</feature>
<dbReference type="EMBL" id="JAUHHV010000004">
    <property type="protein sequence ID" value="KAK1427221.1"/>
    <property type="molecule type" value="Genomic_DNA"/>
</dbReference>
<dbReference type="InterPro" id="IPR011009">
    <property type="entry name" value="Kinase-like_dom_sf"/>
</dbReference>
<keyword evidence="4" id="KW-0723">Serine/threonine-protein kinase</keyword>
<evidence type="ECO:0000256" key="2">
    <source>
        <dbReference type="ARBA" id="ARBA00008684"/>
    </source>
</evidence>
<dbReference type="GO" id="GO:0006952">
    <property type="term" value="P:defense response"/>
    <property type="evidence" value="ECO:0007669"/>
    <property type="project" value="UniProtKB-ARBA"/>
</dbReference>
<dbReference type="Gene3D" id="1.10.510.10">
    <property type="entry name" value="Transferase(Phosphotransferase) domain 1"/>
    <property type="match status" value="1"/>
</dbReference>
<evidence type="ECO:0000256" key="5">
    <source>
        <dbReference type="ARBA" id="ARBA00022553"/>
    </source>
</evidence>
<evidence type="ECO:0000313" key="24">
    <source>
        <dbReference type="EMBL" id="KAK1427221.1"/>
    </source>
</evidence>
<keyword evidence="11 20" id="KW-0547">Nucleotide-binding</keyword>
<proteinExistence type="inferred from homology"/>
<dbReference type="PROSITE" id="PS00108">
    <property type="entry name" value="PROTEIN_KINASE_ST"/>
    <property type="match status" value="1"/>
</dbReference>
<keyword evidence="10" id="KW-0677">Repeat</keyword>
<dbReference type="FunFam" id="3.80.10.10:FF:000691">
    <property type="entry name" value="Putative LRR receptor-like serine/threonine-protein kinase"/>
    <property type="match status" value="1"/>
</dbReference>
<dbReference type="InterPro" id="IPR013210">
    <property type="entry name" value="LRR_N_plant-typ"/>
</dbReference>
<keyword evidence="14 21" id="KW-1133">Transmembrane helix</keyword>
<dbReference type="Proteomes" id="UP001229421">
    <property type="component" value="Unassembled WGS sequence"/>
</dbReference>
<feature type="binding site" evidence="20">
    <location>
        <position position="823"/>
    </location>
    <ligand>
        <name>ATP</name>
        <dbReference type="ChEBI" id="CHEBI:30616"/>
    </ligand>
</feature>
<dbReference type="InterPro" id="IPR003591">
    <property type="entry name" value="Leu-rich_rpt_typical-subtyp"/>
</dbReference>
<evidence type="ECO:0000256" key="11">
    <source>
        <dbReference type="ARBA" id="ARBA00022741"/>
    </source>
</evidence>
<evidence type="ECO:0000256" key="22">
    <source>
        <dbReference type="SAM" id="SignalP"/>
    </source>
</evidence>
<evidence type="ECO:0000256" key="16">
    <source>
        <dbReference type="ARBA" id="ARBA00023170"/>
    </source>
</evidence>
<evidence type="ECO:0000256" key="14">
    <source>
        <dbReference type="ARBA" id="ARBA00022989"/>
    </source>
</evidence>
<organism evidence="24 25">
    <name type="scientific">Tagetes erecta</name>
    <name type="common">African marigold</name>
    <dbReference type="NCBI Taxonomy" id="13708"/>
    <lineage>
        <taxon>Eukaryota</taxon>
        <taxon>Viridiplantae</taxon>
        <taxon>Streptophyta</taxon>
        <taxon>Embryophyta</taxon>
        <taxon>Tracheophyta</taxon>
        <taxon>Spermatophyta</taxon>
        <taxon>Magnoliopsida</taxon>
        <taxon>eudicotyledons</taxon>
        <taxon>Gunneridae</taxon>
        <taxon>Pentapetalae</taxon>
        <taxon>asterids</taxon>
        <taxon>campanulids</taxon>
        <taxon>Asterales</taxon>
        <taxon>Asteraceae</taxon>
        <taxon>Asteroideae</taxon>
        <taxon>Heliantheae alliance</taxon>
        <taxon>Tageteae</taxon>
        <taxon>Tagetes</taxon>
    </lineage>
</organism>
<sequence length="1086" mass="119491">MSANEIALIFFFILLTGNDAIGASLVSDKQILLNLKTFLQQKNKLNQRVYNTWDPQDPSPCNWPGISCSGDRVTGINLRDTNIAGNLFNNFSALTELTHLDLSKNTIDGTIPPDLGRCNNLKVLNLSHNIIHGDVNFTGLSKLEFIDMSVNRLSGDIKMCFPDTCNSLVLANLSSNEFIGDVTSSISQCYKLEFVDMSTNLLSGNFSPLGFNRIKEFSVSENRLNGTLSGSIFQENCSLEMLDVSGNLFYGEIPKQVSNCKNLTVLDLFGNNFTGKIPVEVGLLTELKQLFLGNNSLSREIPESLLGLMNLKYLDVSRNDFSGEIQPIFGRFTQLKYLLLHANGYTGGLHTSGILNLQNISRLDLSFNDLSGPLPVEISRMTGLRYLILANNRFSGNIPSEFGDLQGLQALDLSSNELNGSIPSSLGRLTSLLWLMLANNSLTGQIPPELGNCSSLLWLNLANNQLSGSISPELASIGKNATPTFLLNRANNPGVASGECSAMRRWIPADYPPFSFVYTLLNRKKCRSLWDTILKGNGIFQVCLPGSNTRTLEISGYIQLSGNRLSGQVPPEIVKMNNFSMLHLGYNEFSGTLPAEIAQMPLAVLNVTHNNFSGQIPVQVGNLKCLRNLDLSYNNFSGTFPTSLNNLAELSKFNVSYNPYISGMIPETGQLATFDKSSFLGDNLLVLPSFIYNSTNSSTDVGGRPSPRKWNSLLLFMFLLLAFTVCGVMTLLVCLVLKSPVNKPGYLFEDFKPRNDFTSSSGASSPWLSDTVKIIRLDKTAFTHADVLKATGNFANDRIIGRGGFGTVYRGLLPDGREVAIKKKLREGIEGEREFRAEMEVLSRNGFGWPHPNLVTLYGWCLYGSEKLLVYEYMDGGNLEDLIPDRTGFKWRRRIDVAIDVAHALVFLHHECYPSIVHRDVKASNVLLGKNGRAKVTDFGLARVMEVGDSHVSTMVAGTIGYVAPEYGQTWQATTKGDVYSYGVLVMELATGRRAVDGGEECLVEWSKRVMGDGRSGTARKMIPVELLVSGLAEGAVEMCELLRIGIRCTAESPQLRPNMKEVLDMLVRILASRTDFTYGSLLPSS</sequence>
<comment type="catalytic activity">
    <reaction evidence="18">
        <text>L-threonyl-[protein] + ATP = O-phospho-L-threonyl-[protein] + ADP + H(+)</text>
        <dbReference type="Rhea" id="RHEA:46608"/>
        <dbReference type="Rhea" id="RHEA-COMP:11060"/>
        <dbReference type="Rhea" id="RHEA-COMP:11605"/>
        <dbReference type="ChEBI" id="CHEBI:15378"/>
        <dbReference type="ChEBI" id="CHEBI:30013"/>
        <dbReference type="ChEBI" id="CHEBI:30616"/>
        <dbReference type="ChEBI" id="CHEBI:61977"/>
        <dbReference type="ChEBI" id="CHEBI:456216"/>
        <dbReference type="EC" id="2.7.11.1"/>
    </reaction>
</comment>
<evidence type="ECO:0000256" key="21">
    <source>
        <dbReference type="SAM" id="Phobius"/>
    </source>
</evidence>
<keyword evidence="6" id="KW-0433">Leucine-rich repeat</keyword>
<dbReference type="Gene3D" id="3.80.10.10">
    <property type="entry name" value="Ribonuclease Inhibitor"/>
    <property type="match status" value="2"/>
</dbReference>
<comment type="similarity">
    <text evidence="2">Belongs to the protein kinase superfamily. Ser/Thr protein kinase family.</text>
</comment>
<dbReference type="AlphaFoldDB" id="A0AAD8KU52"/>
<evidence type="ECO:0000256" key="4">
    <source>
        <dbReference type="ARBA" id="ARBA00022527"/>
    </source>
</evidence>
<comment type="subcellular location">
    <subcellularLocation>
        <location evidence="1">Membrane</location>
        <topology evidence="1">Single-pass type I membrane protein</topology>
    </subcellularLocation>
</comment>
<reference evidence="24" key="1">
    <citation type="journal article" date="2023" name="bioRxiv">
        <title>Improved chromosome-level genome assembly for marigold (Tagetes erecta).</title>
        <authorList>
            <person name="Jiang F."/>
            <person name="Yuan L."/>
            <person name="Wang S."/>
            <person name="Wang H."/>
            <person name="Xu D."/>
            <person name="Wang A."/>
            <person name="Fan W."/>
        </authorList>
    </citation>
    <scope>NUCLEOTIDE SEQUENCE</scope>
    <source>
        <strain evidence="24">WSJ</strain>
        <tissue evidence="24">Leaf</tissue>
    </source>
</reference>
<dbReference type="GO" id="GO:0051707">
    <property type="term" value="P:response to other organism"/>
    <property type="evidence" value="ECO:0007669"/>
    <property type="project" value="UniProtKB-ARBA"/>
</dbReference>
<keyword evidence="16" id="KW-0675">Receptor</keyword>
<dbReference type="Pfam" id="PF00560">
    <property type="entry name" value="LRR_1"/>
    <property type="match status" value="4"/>
</dbReference>
<evidence type="ECO:0000256" key="1">
    <source>
        <dbReference type="ARBA" id="ARBA00004479"/>
    </source>
</evidence>
<evidence type="ECO:0000256" key="13">
    <source>
        <dbReference type="ARBA" id="ARBA00022840"/>
    </source>
</evidence>
<dbReference type="PROSITE" id="PS50011">
    <property type="entry name" value="PROTEIN_KINASE_DOM"/>
    <property type="match status" value="1"/>
</dbReference>
<dbReference type="Pfam" id="PF08263">
    <property type="entry name" value="LRRNT_2"/>
    <property type="match status" value="1"/>
</dbReference>
<evidence type="ECO:0000256" key="15">
    <source>
        <dbReference type="ARBA" id="ARBA00023136"/>
    </source>
</evidence>
<keyword evidence="17" id="KW-0325">Glycoprotein</keyword>
<dbReference type="GO" id="GO:0004674">
    <property type="term" value="F:protein serine/threonine kinase activity"/>
    <property type="evidence" value="ECO:0007669"/>
    <property type="project" value="UniProtKB-KW"/>
</dbReference>
<evidence type="ECO:0000256" key="9">
    <source>
        <dbReference type="ARBA" id="ARBA00022729"/>
    </source>
</evidence>
<dbReference type="PANTHER" id="PTHR48056">
    <property type="entry name" value="LRR RECEPTOR-LIKE SERINE/THREONINE-PROTEIN KINASE-RELATED"/>
    <property type="match status" value="1"/>
</dbReference>
<dbReference type="PROSITE" id="PS51450">
    <property type="entry name" value="LRR"/>
    <property type="match status" value="1"/>
</dbReference>
<dbReference type="PANTHER" id="PTHR48056:SF89">
    <property type="entry name" value="OS06G0585982 PROTEIN"/>
    <property type="match status" value="1"/>
</dbReference>
<dbReference type="GO" id="GO:0005524">
    <property type="term" value="F:ATP binding"/>
    <property type="evidence" value="ECO:0007669"/>
    <property type="project" value="UniProtKB-UniRule"/>
</dbReference>
<dbReference type="SMART" id="SM00369">
    <property type="entry name" value="LRR_TYP"/>
    <property type="match status" value="6"/>
</dbReference>
<accession>A0AAD8KU52</accession>
<keyword evidence="25" id="KW-1185">Reference proteome</keyword>
<keyword evidence="5" id="KW-0597">Phosphoprotein</keyword>
<keyword evidence="12" id="KW-0418">Kinase</keyword>
<keyword evidence="8 21" id="KW-0812">Transmembrane</keyword>
<dbReference type="Pfam" id="PF00069">
    <property type="entry name" value="Pkinase"/>
    <property type="match status" value="1"/>
</dbReference>
<dbReference type="Gene3D" id="3.30.200.20">
    <property type="entry name" value="Phosphorylase Kinase, domain 1"/>
    <property type="match status" value="1"/>
</dbReference>
<dbReference type="FunFam" id="1.10.510.10:FF:000309">
    <property type="entry name" value="Leucine-rich repeat receptor-like protein kinase"/>
    <property type="match status" value="1"/>
</dbReference>
<dbReference type="GO" id="GO:0016020">
    <property type="term" value="C:membrane"/>
    <property type="evidence" value="ECO:0007669"/>
    <property type="project" value="UniProtKB-SubCell"/>
</dbReference>
<dbReference type="PROSITE" id="PS00107">
    <property type="entry name" value="PROTEIN_KINASE_ATP"/>
    <property type="match status" value="1"/>
</dbReference>
<evidence type="ECO:0000256" key="6">
    <source>
        <dbReference type="ARBA" id="ARBA00022614"/>
    </source>
</evidence>
<keyword evidence="9 22" id="KW-0732">Signal</keyword>
<evidence type="ECO:0000256" key="18">
    <source>
        <dbReference type="ARBA" id="ARBA00047899"/>
    </source>
</evidence>
<evidence type="ECO:0000256" key="10">
    <source>
        <dbReference type="ARBA" id="ARBA00022737"/>
    </source>
</evidence>
<name>A0AAD8KU52_TARER</name>
<comment type="catalytic activity">
    <reaction evidence="19">
        <text>L-seryl-[protein] + ATP = O-phospho-L-seryl-[protein] + ADP + H(+)</text>
        <dbReference type="Rhea" id="RHEA:17989"/>
        <dbReference type="Rhea" id="RHEA-COMP:9863"/>
        <dbReference type="Rhea" id="RHEA-COMP:11604"/>
        <dbReference type="ChEBI" id="CHEBI:15378"/>
        <dbReference type="ChEBI" id="CHEBI:29999"/>
        <dbReference type="ChEBI" id="CHEBI:30616"/>
        <dbReference type="ChEBI" id="CHEBI:83421"/>
        <dbReference type="ChEBI" id="CHEBI:456216"/>
        <dbReference type="EC" id="2.7.11.1"/>
    </reaction>
</comment>
<protein>
    <recommendedName>
        <fullName evidence="3">non-specific serine/threonine protein kinase</fullName>
        <ecNumber evidence="3">2.7.11.1</ecNumber>
    </recommendedName>
</protein>
<evidence type="ECO:0000256" key="20">
    <source>
        <dbReference type="PROSITE-ProRule" id="PRU10141"/>
    </source>
</evidence>
<dbReference type="InterPro" id="IPR050647">
    <property type="entry name" value="Plant_LRR-RLKs"/>
</dbReference>
<evidence type="ECO:0000256" key="7">
    <source>
        <dbReference type="ARBA" id="ARBA00022679"/>
    </source>
</evidence>
<dbReference type="EC" id="2.7.11.1" evidence="3"/>
<keyword evidence="15 21" id="KW-0472">Membrane</keyword>
<keyword evidence="13 20" id="KW-0067">ATP-binding</keyword>
<dbReference type="SMART" id="SM00220">
    <property type="entry name" value="S_TKc"/>
    <property type="match status" value="1"/>
</dbReference>
<dbReference type="SUPFAM" id="SSF56112">
    <property type="entry name" value="Protein kinase-like (PK-like)"/>
    <property type="match status" value="1"/>
</dbReference>
<feature type="domain" description="Protein kinase" evidence="23">
    <location>
        <begin position="794"/>
        <end position="1071"/>
    </location>
</feature>
<dbReference type="CDD" id="cd14066">
    <property type="entry name" value="STKc_IRAK"/>
    <property type="match status" value="1"/>
</dbReference>
<evidence type="ECO:0000256" key="17">
    <source>
        <dbReference type="ARBA" id="ARBA00023180"/>
    </source>
</evidence>
<dbReference type="Pfam" id="PF23598">
    <property type="entry name" value="LRR_14"/>
    <property type="match status" value="1"/>
</dbReference>
<keyword evidence="7" id="KW-0808">Transferase</keyword>
<dbReference type="InterPro" id="IPR032675">
    <property type="entry name" value="LRR_dom_sf"/>
</dbReference>